<dbReference type="PANTHER" id="PTHR43884">
    <property type="entry name" value="ACYL-COA DEHYDROGENASE"/>
    <property type="match status" value="1"/>
</dbReference>
<evidence type="ECO:0000256" key="20">
    <source>
        <dbReference type="ARBA" id="ARBA00047893"/>
    </source>
</evidence>
<keyword evidence="14" id="KW-0496">Mitochondrion</keyword>
<evidence type="ECO:0000256" key="18">
    <source>
        <dbReference type="ARBA" id="ARBA00045422"/>
    </source>
</evidence>
<keyword evidence="7" id="KW-0999">Mitochondrion inner membrane</keyword>
<evidence type="ECO:0000256" key="11">
    <source>
        <dbReference type="ARBA" id="ARBA00022946"/>
    </source>
</evidence>
<comment type="subcellular location">
    <subcellularLocation>
        <location evidence="2">Mitochondrion inner membrane</location>
        <topology evidence="2">Peripheral membrane protein</topology>
    </subcellularLocation>
</comment>
<keyword evidence="13" id="KW-0443">Lipid metabolism</keyword>
<evidence type="ECO:0000256" key="22">
    <source>
        <dbReference type="ARBA" id="ARBA00049050"/>
    </source>
</evidence>
<sequence>MFTELISHAGEKAFHIYHECLNIKMSVLRINLRSKAVVSKYLLGNVKCHATAAKPAVKHVEKDERASHSGAKESEAFAMNLFRGNLRGGQVFPYPEVLTEEQSELTAMLVDSMDTFFTEVNDPVLNDDNEQVESKSLEALWELGAFACQIPQEFSGLGLLNTQYARLVEVVGKHDLSVGVMLGAHQSIGFKGILLFGTPEQKAKYLPRAAVGKEYAAFCLTEPSSGSDAGSIKSRAVLSPDKEHYILNGSKIWISNGGIAEIMTVFAQTPVVDPKTGNQRDQVTGFIVERGFGGVTSGPPEKKLGLKSSNTTDIFFEDVKIPVDNVLGGVGEGFKVAMNILNNGRFGMAAAMTGTMRAVTKKAVEHATTRIQFGRRIDSFGTIQEKIAKMSLLHYVAESMAYMISANMDKGSTDFQLEAAISKVFSSEAAWHVCDEAIQIMGGMGYMKDCGLERVLRDVRIFRIFEGTNDILRLFVALTGIQYAGSHLRELQKAFKNPAANLGLIFGEATKRAIRSVGLSSSPSLSPLVHPSLAPSAALASKSFVHFGQTVEGMLVKYGRSVVDQQFLLNRLANAAIDIYTMMAVLSRTTRALQLDLPSAPHEHLMTQTWCQEASQRAAQNLNMISSDQQGDSTGFTYVKAPKNHLFLVSYFATHSDYTYVHLPNSADSGARGVKGSAYPR</sequence>
<evidence type="ECO:0000256" key="19">
    <source>
        <dbReference type="ARBA" id="ARBA00046812"/>
    </source>
</evidence>
<dbReference type="InterPro" id="IPR009075">
    <property type="entry name" value="AcylCo_DH/oxidase_C"/>
</dbReference>
<keyword evidence="15" id="KW-0472">Membrane</keyword>
<dbReference type="PROSITE" id="PS00072">
    <property type="entry name" value="ACYL_COA_DH_1"/>
    <property type="match status" value="1"/>
</dbReference>
<keyword evidence="12 25" id="KW-0560">Oxidoreductase</keyword>
<reference evidence="30" key="1">
    <citation type="submission" date="2021-03" db="EMBL/GenBank/DDBJ databases">
        <authorList>
            <person name="Tran Van P."/>
        </authorList>
    </citation>
    <scope>NUCLEOTIDE SEQUENCE</scope>
</reference>
<evidence type="ECO:0000256" key="12">
    <source>
        <dbReference type="ARBA" id="ARBA00023002"/>
    </source>
</evidence>
<evidence type="ECO:0000256" key="1">
    <source>
        <dbReference type="ARBA" id="ARBA00001974"/>
    </source>
</evidence>
<evidence type="ECO:0000256" key="10">
    <source>
        <dbReference type="ARBA" id="ARBA00022832"/>
    </source>
</evidence>
<comment type="pathway">
    <text evidence="3">Lipid metabolism; mitochondrial fatty acid beta-oxidation.</text>
</comment>
<dbReference type="SUPFAM" id="SSF47203">
    <property type="entry name" value="Acyl-CoA dehydrogenase C-terminal domain-like"/>
    <property type="match status" value="2"/>
</dbReference>
<name>A0ABN7NJI1_TIMPD</name>
<dbReference type="InterPro" id="IPR009100">
    <property type="entry name" value="AcylCoA_DH/oxidase_NM_dom_sf"/>
</dbReference>
<proteinExistence type="inferred from homology"/>
<dbReference type="EC" id="1.3.8.9" evidence="16"/>
<comment type="similarity">
    <text evidence="4 25">Belongs to the acyl-CoA dehydrogenase family.</text>
</comment>
<keyword evidence="9 25" id="KW-0274">FAD</keyword>
<comment type="subunit">
    <text evidence="19">Homodimer. Homodimerizes after import into the mitochondrion.</text>
</comment>
<evidence type="ECO:0000256" key="25">
    <source>
        <dbReference type="RuleBase" id="RU362125"/>
    </source>
</evidence>
<dbReference type="CDD" id="cd01161">
    <property type="entry name" value="VLCAD"/>
    <property type="match status" value="1"/>
</dbReference>
<comment type="caution">
    <text evidence="30">The sequence shown here is derived from an EMBL/GenBank/DDBJ whole genome shotgun (WGS) entry which is preliminary data.</text>
</comment>
<evidence type="ECO:0000259" key="29">
    <source>
        <dbReference type="Pfam" id="PF21343"/>
    </source>
</evidence>
<gene>
    <name evidence="30" type="ORF">TPAB3V08_LOCUS381</name>
</gene>
<dbReference type="Gene3D" id="1.10.540.10">
    <property type="entry name" value="Acyl-CoA dehydrogenase/oxidase, N-terminal domain"/>
    <property type="match status" value="1"/>
</dbReference>
<keyword evidence="6 25" id="KW-0285">Flavoprotein</keyword>
<keyword evidence="8" id="KW-0702">S-nitrosylation</keyword>
<evidence type="ECO:0000256" key="14">
    <source>
        <dbReference type="ARBA" id="ARBA00023128"/>
    </source>
</evidence>
<dbReference type="EMBL" id="CAJPIN010000296">
    <property type="protein sequence ID" value="CAG2053323.1"/>
    <property type="molecule type" value="Genomic_DNA"/>
</dbReference>
<dbReference type="InterPro" id="IPR006089">
    <property type="entry name" value="Acyl-CoA_DH_CS"/>
</dbReference>
<evidence type="ECO:0000259" key="28">
    <source>
        <dbReference type="Pfam" id="PF02771"/>
    </source>
</evidence>
<comment type="catalytic activity">
    <reaction evidence="20">
        <text>dodecanoyl-CoA + oxidized [electron-transfer flavoprotein] + H(+) = (2E)-dodecenoyl-CoA + reduced [electron-transfer flavoprotein]</text>
        <dbReference type="Rhea" id="RHEA:47296"/>
        <dbReference type="Rhea" id="RHEA-COMP:10685"/>
        <dbReference type="Rhea" id="RHEA-COMP:10686"/>
        <dbReference type="ChEBI" id="CHEBI:15378"/>
        <dbReference type="ChEBI" id="CHEBI:57330"/>
        <dbReference type="ChEBI" id="CHEBI:57375"/>
        <dbReference type="ChEBI" id="CHEBI:57692"/>
        <dbReference type="ChEBI" id="CHEBI:58307"/>
    </reaction>
    <physiologicalReaction direction="left-to-right" evidence="20">
        <dbReference type="Rhea" id="RHEA:47297"/>
    </physiologicalReaction>
</comment>
<dbReference type="InterPro" id="IPR049448">
    <property type="entry name" value="ACAD9/ACADV-like_C"/>
</dbReference>
<dbReference type="InterPro" id="IPR036250">
    <property type="entry name" value="AcylCo_DH-like_C"/>
</dbReference>
<dbReference type="InterPro" id="IPR013786">
    <property type="entry name" value="AcylCoA_DH/ox_N"/>
</dbReference>
<evidence type="ECO:0000256" key="16">
    <source>
        <dbReference type="ARBA" id="ARBA00039034"/>
    </source>
</evidence>
<feature type="domain" description="Acyl-CoA dehydrogenase/oxidase C-terminal" evidence="26">
    <location>
        <begin position="331"/>
        <end position="477"/>
    </location>
</feature>
<comment type="catalytic activity">
    <reaction evidence="22">
        <text>a very-long-chain 2,3-saturated fatty acyl-CoA + oxidized [electron-transfer flavoprotein] + H(+) = a very-long-chain (2E)-enoyl-CoA + reduced [electron-transfer flavoprotein]</text>
        <dbReference type="Rhea" id="RHEA:19181"/>
        <dbReference type="Rhea" id="RHEA-COMP:10685"/>
        <dbReference type="Rhea" id="RHEA-COMP:10686"/>
        <dbReference type="ChEBI" id="CHEBI:15378"/>
        <dbReference type="ChEBI" id="CHEBI:57692"/>
        <dbReference type="ChEBI" id="CHEBI:58307"/>
        <dbReference type="ChEBI" id="CHEBI:83724"/>
        <dbReference type="ChEBI" id="CHEBI:83728"/>
        <dbReference type="EC" id="1.3.8.9"/>
    </reaction>
    <physiologicalReaction direction="left-to-right" evidence="22">
        <dbReference type="Rhea" id="RHEA:19182"/>
    </physiologicalReaction>
</comment>
<dbReference type="InterPro" id="IPR046373">
    <property type="entry name" value="Acyl-CoA_Oxase/DH_mid-dom_sf"/>
</dbReference>
<protein>
    <recommendedName>
        <fullName evidence="17">Very long-chain specific acyl-CoA dehydrogenase, mitochondrial</fullName>
        <ecNumber evidence="16">1.3.8.9</ecNumber>
    </recommendedName>
</protein>
<evidence type="ECO:0000313" key="31">
    <source>
        <dbReference type="Proteomes" id="UP001153148"/>
    </source>
</evidence>
<comment type="function">
    <text evidence="18">Very long-chain specific acyl-CoA dehydrogenase is one of the acyl-CoA dehydrogenases that catalyze the first step of mitochondrial fatty acid beta-oxidation, an aerobic process breaking down fatty acids into acetyl-CoA and allowing the production of energy from fats. The first step of fatty acid beta-oxidation consists in the removal of one hydrogen from C-2 and C-3 of the straight-chain fatty acyl-CoA thioester, resulting in the formation of trans-2-enoyl-CoA. Among the different mitochondrial acyl-CoA dehydrogenases, very long-chain specific acyl-CoA dehydrogenase acts specifically on acyl-CoAs with saturated 12 to 24 carbons long primary chains.</text>
</comment>
<evidence type="ECO:0000256" key="15">
    <source>
        <dbReference type="ARBA" id="ARBA00023136"/>
    </source>
</evidence>
<evidence type="ECO:0000256" key="13">
    <source>
        <dbReference type="ARBA" id="ARBA00023098"/>
    </source>
</evidence>
<dbReference type="Proteomes" id="UP001153148">
    <property type="component" value="Unassembled WGS sequence"/>
</dbReference>
<dbReference type="Pfam" id="PF02771">
    <property type="entry name" value="Acyl-CoA_dh_N"/>
    <property type="match status" value="1"/>
</dbReference>
<evidence type="ECO:0000256" key="23">
    <source>
        <dbReference type="ARBA" id="ARBA00049140"/>
    </source>
</evidence>
<dbReference type="Pfam" id="PF00441">
    <property type="entry name" value="Acyl-CoA_dh_1"/>
    <property type="match status" value="1"/>
</dbReference>
<dbReference type="Gene3D" id="2.40.110.10">
    <property type="entry name" value="Butyryl-CoA Dehydrogenase, subunit A, domain 2"/>
    <property type="match status" value="1"/>
</dbReference>
<evidence type="ECO:0000256" key="3">
    <source>
        <dbReference type="ARBA" id="ARBA00005198"/>
    </source>
</evidence>
<evidence type="ECO:0000256" key="9">
    <source>
        <dbReference type="ARBA" id="ARBA00022827"/>
    </source>
</evidence>
<dbReference type="Pfam" id="PF21343">
    <property type="entry name" value="ACAD9-ACADV_C"/>
    <property type="match status" value="1"/>
</dbReference>
<evidence type="ECO:0000259" key="26">
    <source>
        <dbReference type="Pfam" id="PF00441"/>
    </source>
</evidence>
<dbReference type="PROSITE" id="PS00073">
    <property type="entry name" value="ACYL_COA_DH_2"/>
    <property type="match status" value="1"/>
</dbReference>
<dbReference type="Gene3D" id="1.20.140.10">
    <property type="entry name" value="Butyryl-CoA Dehydrogenase, subunit A, domain 3"/>
    <property type="match status" value="2"/>
</dbReference>
<evidence type="ECO:0000256" key="17">
    <source>
        <dbReference type="ARBA" id="ARBA00040902"/>
    </source>
</evidence>
<dbReference type="InterPro" id="IPR006091">
    <property type="entry name" value="Acyl-CoA_Oxase/DH_mid-dom"/>
</dbReference>
<evidence type="ECO:0000256" key="24">
    <source>
        <dbReference type="ARBA" id="ARBA00049224"/>
    </source>
</evidence>
<comment type="catalytic activity">
    <reaction evidence="21">
        <text>tetracosanoyl-CoA + oxidized [electron-transfer flavoprotein] + H(+) = (2E)-tetracosenoyl-CoA + reduced [electron-transfer flavoprotein]</text>
        <dbReference type="Rhea" id="RHEA:47232"/>
        <dbReference type="Rhea" id="RHEA-COMP:10685"/>
        <dbReference type="Rhea" id="RHEA-COMP:10686"/>
        <dbReference type="ChEBI" id="CHEBI:15378"/>
        <dbReference type="ChEBI" id="CHEBI:57692"/>
        <dbReference type="ChEBI" id="CHEBI:58307"/>
        <dbReference type="ChEBI" id="CHEBI:65052"/>
        <dbReference type="ChEBI" id="CHEBI:74693"/>
    </reaction>
    <physiologicalReaction direction="left-to-right" evidence="21">
        <dbReference type="Rhea" id="RHEA:47233"/>
    </physiologicalReaction>
</comment>
<evidence type="ECO:0000256" key="2">
    <source>
        <dbReference type="ARBA" id="ARBA00004637"/>
    </source>
</evidence>
<evidence type="ECO:0000256" key="6">
    <source>
        <dbReference type="ARBA" id="ARBA00022630"/>
    </source>
</evidence>
<evidence type="ECO:0000256" key="4">
    <source>
        <dbReference type="ARBA" id="ARBA00009347"/>
    </source>
</evidence>
<evidence type="ECO:0000256" key="21">
    <source>
        <dbReference type="ARBA" id="ARBA00048086"/>
    </source>
</evidence>
<dbReference type="InterPro" id="IPR037069">
    <property type="entry name" value="AcylCoA_DH/ox_N_sf"/>
</dbReference>
<evidence type="ECO:0000313" key="30">
    <source>
        <dbReference type="EMBL" id="CAG2053323.1"/>
    </source>
</evidence>
<keyword evidence="10" id="KW-0276">Fatty acid metabolism</keyword>
<organism evidence="30 31">
    <name type="scientific">Timema podura</name>
    <name type="common">Walking stick</name>
    <dbReference type="NCBI Taxonomy" id="61482"/>
    <lineage>
        <taxon>Eukaryota</taxon>
        <taxon>Metazoa</taxon>
        <taxon>Ecdysozoa</taxon>
        <taxon>Arthropoda</taxon>
        <taxon>Hexapoda</taxon>
        <taxon>Insecta</taxon>
        <taxon>Pterygota</taxon>
        <taxon>Neoptera</taxon>
        <taxon>Polyneoptera</taxon>
        <taxon>Phasmatodea</taxon>
        <taxon>Timematodea</taxon>
        <taxon>Timematoidea</taxon>
        <taxon>Timematidae</taxon>
        <taxon>Timema</taxon>
    </lineage>
</organism>
<comment type="cofactor">
    <cofactor evidence="1 25">
        <name>FAD</name>
        <dbReference type="ChEBI" id="CHEBI:57692"/>
    </cofactor>
</comment>
<accession>A0ABN7NJI1</accession>
<comment type="catalytic activity">
    <reaction evidence="23">
        <text>eicosanoyl-CoA + oxidized [electron-transfer flavoprotein] + H(+) = (2E)-eicosenoyl-CoA + reduced [electron-transfer flavoprotein]</text>
        <dbReference type="Rhea" id="RHEA:47236"/>
        <dbReference type="Rhea" id="RHEA-COMP:10685"/>
        <dbReference type="Rhea" id="RHEA-COMP:10686"/>
        <dbReference type="ChEBI" id="CHEBI:15378"/>
        <dbReference type="ChEBI" id="CHEBI:57380"/>
        <dbReference type="ChEBI" id="CHEBI:57692"/>
        <dbReference type="ChEBI" id="CHEBI:58307"/>
        <dbReference type="ChEBI" id="CHEBI:74691"/>
    </reaction>
    <physiologicalReaction direction="left-to-right" evidence="23">
        <dbReference type="Rhea" id="RHEA:47237"/>
    </physiologicalReaction>
</comment>
<keyword evidence="5" id="KW-0597">Phosphoprotein</keyword>
<dbReference type="Pfam" id="PF02770">
    <property type="entry name" value="Acyl-CoA_dh_M"/>
    <property type="match status" value="1"/>
</dbReference>
<keyword evidence="11" id="KW-0809">Transit peptide</keyword>
<comment type="catalytic activity">
    <reaction evidence="24">
        <text>octadecanoyl-CoA + oxidized [electron-transfer flavoprotein] + H(+) = (2E)-octadecenoyl-CoA + reduced [electron-transfer flavoprotein]</text>
        <dbReference type="Rhea" id="RHEA:47240"/>
        <dbReference type="Rhea" id="RHEA-COMP:10685"/>
        <dbReference type="Rhea" id="RHEA-COMP:10686"/>
        <dbReference type="ChEBI" id="CHEBI:15378"/>
        <dbReference type="ChEBI" id="CHEBI:57394"/>
        <dbReference type="ChEBI" id="CHEBI:57692"/>
        <dbReference type="ChEBI" id="CHEBI:58307"/>
        <dbReference type="ChEBI" id="CHEBI:71412"/>
    </reaction>
    <physiologicalReaction direction="left-to-right" evidence="24">
        <dbReference type="Rhea" id="RHEA:47241"/>
    </physiologicalReaction>
</comment>
<evidence type="ECO:0000256" key="7">
    <source>
        <dbReference type="ARBA" id="ARBA00022792"/>
    </source>
</evidence>
<dbReference type="SUPFAM" id="SSF56645">
    <property type="entry name" value="Acyl-CoA dehydrogenase NM domain-like"/>
    <property type="match status" value="1"/>
</dbReference>
<keyword evidence="31" id="KW-1185">Reference proteome</keyword>
<evidence type="ECO:0000259" key="27">
    <source>
        <dbReference type="Pfam" id="PF02770"/>
    </source>
</evidence>
<feature type="domain" description="Acyl-CoA oxidase/dehydrogenase middle" evidence="27">
    <location>
        <begin position="217"/>
        <end position="319"/>
    </location>
</feature>
<evidence type="ECO:0000256" key="5">
    <source>
        <dbReference type="ARBA" id="ARBA00022553"/>
    </source>
</evidence>
<feature type="domain" description="ACAD9/ACADV-like C-terminal" evidence="29">
    <location>
        <begin position="531"/>
        <end position="631"/>
    </location>
</feature>
<feature type="domain" description="Acyl-CoA dehydrogenase/oxidase N-terminal" evidence="28">
    <location>
        <begin position="106"/>
        <end position="212"/>
    </location>
</feature>
<dbReference type="PANTHER" id="PTHR43884:SF11">
    <property type="entry name" value="VERY LONG-CHAIN SPECIFIC ACYL-COA DEHYDROGENASE, MITOCHONDRIAL"/>
    <property type="match status" value="1"/>
</dbReference>
<evidence type="ECO:0000256" key="8">
    <source>
        <dbReference type="ARBA" id="ARBA00022799"/>
    </source>
</evidence>